<dbReference type="EMBL" id="CAWUPB010000851">
    <property type="protein sequence ID" value="CAK7327458.1"/>
    <property type="molecule type" value="Genomic_DNA"/>
</dbReference>
<name>A0AAV1R273_9ROSI</name>
<keyword evidence="3" id="KW-1185">Reference proteome</keyword>
<keyword evidence="1" id="KW-0812">Transmembrane</keyword>
<protein>
    <submittedName>
        <fullName evidence="2">Uncharacterized protein</fullName>
    </submittedName>
</protein>
<keyword evidence="1" id="KW-1133">Transmembrane helix</keyword>
<evidence type="ECO:0000256" key="1">
    <source>
        <dbReference type="SAM" id="Phobius"/>
    </source>
</evidence>
<accession>A0AAV1R273</accession>
<feature type="transmembrane region" description="Helical" evidence="1">
    <location>
        <begin position="12"/>
        <end position="36"/>
    </location>
</feature>
<evidence type="ECO:0000313" key="3">
    <source>
        <dbReference type="Proteomes" id="UP001314170"/>
    </source>
</evidence>
<comment type="caution">
    <text evidence="2">The sequence shown here is derived from an EMBL/GenBank/DDBJ whole genome shotgun (WGS) entry which is preliminary data.</text>
</comment>
<evidence type="ECO:0000313" key="2">
    <source>
        <dbReference type="EMBL" id="CAK7327458.1"/>
    </source>
</evidence>
<proteinExistence type="predicted"/>
<organism evidence="2 3">
    <name type="scientific">Dovyalis caffra</name>
    <dbReference type="NCBI Taxonomy" id="77055"/>
    <lineage>
        <taxon>Eukaryota</taxon>
        <taxon>Viridiplantae</taxon>
        <taxon>Streptophyta</taxon>
        <taxon>Embryophyta</taxon>
        <taxon>Tracheophyta</taxon>
        <taxon>Spermatophyta</taxon>
        <taxon>Magnoliopsida</taxon>
        <taxon>eudicotyledons</taxon>
        <taxon>Gunneridae</taxon>
        <taxon>Pentapetalae</taxon>
        <taxon>rosids</taxon>
        <taxon>fabids</taxon>
        <taxon>Malpighiales</taxon>
        <taxon>Salicaceae</taxon>
        <taxon>Flacourtieae</taxon>
        <taxon>Dovyalis</taxon>
    </lineage>
</organism>
<keyword evidence="1" id="KW-0472">Membrane</keyword>
<sequence length="122" mass="14224">NTVIKCRRNQLLHLVFTESIEFFFNGIMLMGIFHYLGEESGLCCVKLKRRVVVTFRLKRDLGLCPLFRAFVTIREEDNGGKDGLVFKVHSNGVEKEEEEEEPQDIHGEEVEEMVSLYEWDGR</sequence>
<dbReference type="Proteomes" id="UP001314170">
    <property type="component" value="Unassembled WGS sequence"/>
</dbReference>
<reference evidence="2 3" key="1">
    <citation type="submission" date="2024-01" db="EMBL/GenBank/DDBJ databases">
        <authorList>
            <person name="Waweru B."/>
        </authorList>
    </citation>
    <scope>NUCLEOTIDE SEQUENCE [LARGE SCALE GENOMIC DNA]</scope>
</reference>
<gene>
    <name evidence="2" type="ORF">DCAF_LOCUS5170</name>
</gene>
<feature type="non-terminal residue" evidence="2">
    <location>
        <position position="1"/>
    </location>
</feature>
<dbReference type="AlphaFoldDB" id="A0AAV1R273"/>